<feature type="compositionally biased region" description="Basic and acidic residues" evidence="1">
    <location>
        <begin position="588"/>
        <end position="606"/>
    </location>
</feature>
<dbReference type="Gene3D" id="2.130.10.10">
    <property type="entry name" value="YVTN repeat-like/Quinoprotein amine dehydrogenase"/>
    <property type="match status" value="1"/>
</dbReference>
<evidence type="ECO:0000256" key="1">
    <source>
        <dbReference type="SAM" id="MobiDB-lite"/>
    </source>
</evidence>
<gene>
    <name evidence="2" type="ORF">B0A48_02043</name>
</gene>
<name>A0A1V8TMV3_9PEZI</name>
<dbReference type="SUPFAM" id="SSF50978">
    <property type="entry name" value="WD40 repeat-like"/>
    <property type="match status" value="1"/>
</dbReference>
<accession>A0A1V8TMV3</accession>
<organism evidence="2 3">
    <name type="scientific">Cryoendolithus antarcticus</name>
    <dbReference type="NCBI Taxonomy" id="1507870"/>
    <lineage>
        <taxon>Eukaryota</taxon>
        <taxon>Fungi</taxon>
        <taxon>Dikarya</taxon>
        <taxon>Ascomycota</taxon>
        <taxon>Pezizomycotina</taxon>
        <taxon>Dothideomycetes</taxon>
        <taxon>Dothideomycetidae</taxon>
        <taxon>Cladosporiales</taxon>
        <taxon>Cladosporiaceae</taxon>
        <taxon>Cryoendolithus</taxon>
    </lineage>
</organism>
<proteinExistence type="predicted"/>
<dbReference type="EMBL" id="NAJO01000004">
    <property type="protein sequence ID" value="OQO12581.1"/>
    <property type="molecule type" value="Genomic_DNA"/>
</dbReference>
<feature type="compositionally biased region" description="Basic residues" evidence="1">
    <location>
        <begin position="672"/>
        <end position="682"/>
    </location>
</feature>
<keyword evidence="3" id="KW-1185">Reference proteome</keyword>
<feature type="compositionally biased region" description="Polar residues" evidence="1">
    <location>
        <begin position="703"/>
        <end position="715"/>
    </location>
</feature>
<evidence type="ECO:0008006" key="4">
    <source>
        <dbReference type="Google" id="ProtNLM"/>
    </source>
</evidence>
<dbReference type="AlphaFoldDB" id="A0A1V8TMV3"/>
<comment type="caution">
    <text evidence="2">The sequence shown here is derived from an EMBL/GenBank/DDBJ whole genome shotgun (WGS) entry which is preliminary data.</text>
</comment>
<reference evidence="3" key="1">
    <citation type="submission" date="2017-03" db="EMBL/GenBank/DDBJ databases">
        <title>Genomes of endolithic fungi from Antarctica.</title>
        <authorList>
            <person name="Coleine C."/>
            <person name="Masonjones S."/>
            <person name="Stajich J.E."/>
        </authorList>
    </citation>
    <scope>NUCLEOTIDE SEQUENCE [LARGE SCALE GENOMIC DNA]</scope>
    <source>
        <strain evidence="3">CCFEE 5527</strain>
    </source>
</reference>
<dbReference type="InterPro" id="IPR036322">
    <property type="entry name" value="WD40_repeat_dom_sf"/>
</dbReference>
<sequence length="871" mass="94001">MPSLPRNSVQVRQHVGTEDHFDFPLDQHLLVTTPSRVLSLDASGIQTLFKSSRSGIAAATESKDGSGILAGLTAKEDEVRHLSYTADSKKLYLSTKVTNAVQCYSAEGQRLLSPPEVLSSSPVVLAVSPDGGLMVTAERDPPVLHLKDLRGTKPSTMVVLQSSGTGVAIAAFHSERTEVFLIGFMDGALAVFDASRLIDVANDGVYVDQKRVGKAELGRISNLHKSTTSKSGSRDKSITGAAFLPAHALQVASVGADGRCRLSDFSGKPIVLWTWHCQVPLTCVATSHATQSGAQASLHSRISSVHLTEPATSLIAVGNEHGTVELYTSLGSLKQRIQVRRKAERIISAEWVAGPSPGISARVVPRGANMALGIPSVSVRPQRTQTDQHDGSTDPPHLGVHPALRPAAKLRPPDVLPGIRKFTFQPDEVDETSTVRRAMPRSGTLIAPLPIAADLDLFLTASPHQPIGQASRNSRFRSAPMSRPRVSTSTFAKRTAPTSRKKPTISWPMDMEPLVGQSHATSSASSTGRQKGSHRLQSRHVSLALRARPRTDRGSDRKDPLPRSTSALASTKKPEVGQDATTRPLPRPIRDSGHIREARAEHRDITQPRAAPKPLTMPQQPVLSSRKPPIESRVHGRGGKWVIDSVSEDSWSALHENDLWLTSEDEQAHSTARQHHLFRRSPAKQTSRSRGGPEDGGLAMPPGQSTLPQVNAQSSPPIPLRAKTRRIKPFAPDSDHVRSLFPRSSSLGRSRNTQGKSGKPHGSTKQQPAPHTVPTAAPEFNTISEPRVHGSRVKATAGDGVEPRNALGLPLEARGCCAQPAARIRALEGQLSALKLELVAIKPALRSHAVVGRHFSKQYLRFVREGKMRRS</sequence>
<feature type="compositionally biased region" description="Polar residues" evidence="1">
    <location>
        <begin position="485"/>
        <end position="498"/>
    </location>
</feature>
<feature type="region of interest" description="Disordered" evidence="1">
    <location>
        <begin position="466"/>
        <end position="636"/>
    </location>
</feature>
<feature type="compositionally biased region" description="Polar residues" evidence="1">
    <location>
        <begin position="518"/>
        <end position="530"/>
    </location>
</feature>
<protein>
    <recommendedName>
        <fullName evidence="4">WD40 repeat-like protein</fullName>
    </recommendedName>
</protein>
<evidence type="ECO:0000313" key="3">
    <source>
        <dbReference type="Proteomes" id="UP000192596"/>
    </source>
</evidence>
<dbReference type="InterPro" id="IPR015943">
    <property type="entry name" value="WD40/YVTN_repeat-like_dom_sf"/>
</dbReference>
<feature type="compositionally biased region" description="Basic and acidic residues" evidence="1">
    <location>
        <begin position="549"/>
        <end position="561"/>
    </location>
</feature>
<dbReference type="STRING" id="1507870.A0A1V8TMV3"/>
<feature type="compositionally biased region" description="Polar residues" evidence="1">
    <location>
        <begin position="742"/>
        <end position="756"/>
    </location>
</feature>
<feature type="region of interest" description="Disordered" evidence="1">
    <location>
        <begin position="665"/>
        <end position="777"/>
    </location>
</feature>
<dbReference type="InParanoid" id="A0A1V8TMV3"/>
<dbReference type="OrthoDB" id="5362656at2759"/>
<dbReference type="Proteomes" id="UP000192596">
    <property type="component" value="Unassembled WGS sequence"/>
</dbReference>
<evidence type="ECO:0000313" key="2">
    <source>
        <dbReference type="EMBL" id="OQO12581.1"/>
    </source>
</evidence>